<gene>
    <name evidence="1" type="ORF">TKK_004713</name>
</gene>
<reference evidence="1 2" key="1">
    <citation type="journal article" date="2024" name="bioRxiv">
        <title>A reference genome for Trichogramma kaykai: A tiny desert-dwelling parasitoid wasp with competing sex-ratio distorters.</title>
        <authorList>
            <person name="Culotta J."/>
            <person name="Lindsey A.R."/>
        </authorList>
    </citation>
    <scope>NUCLEOTIDE SEQUENCE [LARGE SCALE GENOMIC DNA]</scope>
    <source>
        <strain evidence="1 2">KSX58</strain>
    </source>
</reference>
<dbReference type="AlphaFoldDB" id="A0ABD2XBN1"/>
<sequence>MPPQQREEAYRMSTIASGYTKGERERTRGPMCTKRDRTRRVRVEPCVSRDMAEFVYTRISGAEAVPNGAVVH</sequence>
<evidence type="ECO:0000313" key="2">
    <source>
        <dbReference type="Proteomes" id="UP001627154"/>
    </source>
</evidence>
<name>A0ABD2XBN1_9HYME</name>
<evidence type="ECO:0000313" key="1">
    <source>
        <dbReference type="EMBL" id="KAL3402162.1"/>
    </source>
</evidence>
<dbReference type="Proteomes" id="UP001627154">
    <property type="component" value="Unassembled WGS sequence"/>
</dbReference>
<organism evidence="1 2">
    <name type="scientific">Trichogramma kaykai</name>
    <dbReference type="NCBI Taxonomy" id="54128"/>
    <lineage>
        <taxon>Eukaryota</taxon>
        <taxon>Metazoa</taxon>
        <taxon>Ecdysozoa</taxon>
        <taxon>Arthropoda</taxon>
        <taxon>Hexapoda</taxon>
        <taxon>Insecta</taxon>
        <taxon>Pterygota</taxon>
        <taxon>Neoptera</taxon>
        <taxon>Endopterygota</taxon>
        <taxon>Hymenoptera</taxon>
        <taxon>Apocrita</taxon>
        <taxon>Proctotrupomorpha</taxon>
        <taxon>Chalcidoidea</taxon>
        <taxon>Trichogrammatidae</taxon>
        <taxon>Trichogramma</taxon>
    </lineage>
</organism>
<protein>
    <submittedName>
        <fullName evidence="1">Uncharacterized protein</fullName>
    </submittedName>
</protein>
<keyword evidence="2" id="KW-1185">Reference proteome</keyword>
<comment type="caution">
    <text evidence="1">The sequence shown here is derived from an EMBL/GenBank/DDBJ whole genome shotgun (WGS) entry which is preliminary data.</text>
</comment>
<dbReference type="EMBL" id="JBJJXI010000037">
    <property type="protein sequence ID" value="KAL3402162.1"/>
    <property type="molecule type" value="Genomic_DNA"/>
</dbReference>
<proteinExistence type="predicted"/>
<accession>A0ABD2XBN1</accession>